<keyword evidence="7" id="KW-0547">Nucleotide-binding</keyword>
<dbReference type="PROSITE" id="PS50112">
    <property type="entry name" value="PAS"/>
    <property type="match status" value="1"/>
</dbReference>
<dbReference type="CDD" id="cd00075">
    <property type="entry name" value="HATPase"/>
    <property type="match status" value="1"/>
</dbReference>
<dbReference type="EMBL" id="PYLS01000005">
    <property type="protein sequence ID" value="PST82830.1"/>
    <property type="molecule type" value="Genomic_DNA"/>
</dbReference>
<dbReference type="InterPro" id="IPR004358">
    <property type="entry name" value="Sig_transdc_His_kin-like_C"/>
</dbReference>
<dbReference type="PROSITE" id="PS50113">
    <property type="entry name" value="PAC"/>
    <property type="match status" value="1"/>
</dbReference>
<evidence type="ECO:0000256" key="5">
    <source>
        <dbReference type="ARBA" id="ARBA00022679"/>
    </source>
</evidence>
<dbReference type="Gene3D" id="3.30.450.20">
    <property type="entry name" value="PAS domain"/>
    <property type="match status" value="2"/>
</dbReference>
<evidence type="ECO:0000256" key="1">
    <source>
        <dbReference type="ARBA" id="ARBA00000085"/>
    </source>
</evidence>
<evidence type="ECO:0000256" key="3">
    <source>
        <dbReference type="ARBA" id="ARBA00012438"/>
    </source>
</evidence>
<sequence length="535" mass="61028">MPNKTLVCSFVDKTNQGELNNQEIKSILASQDVGEHLFPKALDAANVGVVITDNRLPDNPIIYCNSAFQKLSGYSRAEIMGRNCRFLQREDRNQEERHRIAEAIREGKHLVTEIRNYNKDGMLFYNELYLSPVKNETGVVTHFIGIQNDVTRRRQVELDLQFQRQEAEERLEQRTLALRESEEYMQSIVQTIRESLVVLDKDYNVLSVNNFFLNTFKVTINETKGFNLYELGNGQWNIPHLRRLMEEILPSNNPVLNYEVDHEFPHIGRKLMLLNAHRVELEGEYKDRILLAIEDITERRSIEQRKDDFLTIASHELRTPLTTIQGYTQILSRSLPAGSPERVRSLVGKLSGAVDRLNQLLSELLDMSKIQSGYIQLHKDRVPFDELVAGVAESMQTASPGHNIILEGSSDADVYADESHLVQVISNLIGNAIKYAPDEQRIEIRISRVGDFVKLSVKDYGLGISPADQKHIFERFFRVDKIQKDFPGMGIGLYICEQVIKNHGGTLWVESDLGKGSIFSFTLPVYAEGKEAGHE</sequence>
<evidence type="ECO:0000313" key="16">
    <source>
        <dbReference type="EMBL" id="PST82830.1"/>
    </source>
</evidence>
<dbReference type="Gene3D" id="1.10.287.130">
    <property type="match status" value="1"/>
</dbReference>
<keyword evidence="11" id="KW-0902">Two-component regulatory system</keyword>
<evidence type="ECO:0000256" key="8">
    <source>
        <dbReference type="ARBA" id="ARBA00022777"/>
    </source>
</evidence>
<proteinExistence type="predicted"/>
<dbReference type="Gene3D" id="3.30.565.10">
    <property type="entry name" value="Histidine kinase-like ATPase, C-terminal domain"/>
    <property type="match status" value="1"/>
</dbReference>
<dbReference type="FunFam" id="3.30.565.10:FF:000006">
    <property type="entry name" value="Sensor histidine kinase WalK"/>
    <property type="match status" value="1"/>
</dbReference>
<dbReference type="InterPro" id="IPR001610">
    <property type="entry name" value="PAC"/>
</dbReference>
<evidence type="ECO:0000256" key="2">
    <source>
        <dbReference type="ARBA" id="ARBA00004141"/>
    </source>
</evidence>
<dbReference type="SMART" id="SM00387">
    <property type="entry name" value="HATPase_c"/>
    <property type="match status" value="1"/>
</dbReference>
<dbReference type="SMART" id="SM00091">
    <property type="entry name" value="PAS"/>
    <property type="match status" value="2"/>
</dbReference>
<keyword evidence="6" id="KW-0812">Transmembrane</keyword>
<evidence type="ECO:0000256" key="6">
    <source>
        <dbReference type="ARBA" id="ARBA00022692"/>
    </source>
</evidence>
<evidence type="ECO:0000256" key="9">
    <source>
        <dbReference type="ARBA" id="ARBA00022840"/>
    </source>
</evidence>
<feature type="domain" description="PAS" evidence="14">
    <location>
        <begin position="34"/>
        <end position="107"/>
    </location>
</feature>
<dbReference type="Proteomes" id="UP000240912">
    <property type="component" value="Unassembled WGS sequence"/>
</dbReference>
<keyword evidence="8 16" id="KW-0418">Kinase</keyword>
<dbReference type="GO" id="GO:0000156">
    <property type="term" value="F:phosphorelay response regulator activity"/>
    <property type="evidence" value="ECO:0007669"/>
    <property type="project" value="TreeGrafter"/>
</dbReference>
<keyword evidence="4" id="KW-0597">Phosphoprotein</keyword>
<name>A0A2T3HK77_9SPHI</name>
<dbReference type="InterPro" id="IPR005467">
    <property type="entry name" value="His_kinase_dom"/>
</dbReference>
<protein>
    <recommendedName>
        <fullName evidence="3">histidine kinase</fullName>
        <ecNumber evidence="3">2.7.13.3</ecNumber>
    </recommendedName>
</protein>
<dbReference type="SMART" id="SM00388">
    <property type="entry name" value="HisKA"/>
    <property type="match status" value="1"/>
</dbReference>
<evidence type="ECO:0000256" key="11">
    <source>
        <dbReference type="ARBA" id="ARBA00023012"/>
    </source>
</evidence>
<dbReference type="AlphaFoldDB" id="A0A2T3HK77"/>
<comment type="catalytic activity">
    <reaction evidence="1">
        <text>ATP + protein L-histidine = ADP + protein N-phospho-L-histidine.</text>
        <dbReference type="EC" id="2.7.13.3"/>
    </reaction>
</comment>
<dbReference type="Pfam" id="PF02518">
    <property type="entry name" value="HATPase_c"/>
    <property type="match status" value="1"/>
</dbReference>
<evidence type="ECO:0000256" key="12">
    <source>
        <dbReference type="ARBA" id="ARBA00023136"/>
    </source>
</evidence>
<dbReference type="GO" id="GO:0030295">
    <property type="term" value="F:protein kinase activator activity"/>
    <property type="evidence" value="ECO:0007669"/>
    <property type="project" value="TreeGrafter"/>
</dbReference>
<gene>
    <name evidence="16" type="ORF">C7T94_09320</name>
</gene>
<dbReference type="Pfam" id="PF13426">
    <property type="entry name" value="PAS_9"/>
    <property type="match status" value="2"/>
</dbReference>
<keyword evidence="5" id="KW-0808">Transferase</keyword>
<keyword evidence="10" id="KW-1133">Transmembrane helix</keyword>
<dbReference type="PANTHER" id="PTHR42878">
    <property type="entry name" value="TWO-COMPONENT HISTIDINE KINASE"/>
    <property type="match status" value="1"/>
</dbReference>
<dbReference type="InterPro" id="IPR003661">
    <property type="entry name" value="HisK_dim/P_dom"/>
</dbReference>
<keyword evidence="9" id="KW-0067">ATP-binding</keyword>
<evidence type="ECO:0000313" key="17">
    <source>
        <dbReference type="Proteomes" id="UP000240912"/>
    </source>
</evidence>
<feature type="domain" description="PAC" evidence="15">
    <location>
        <begin position="110"/>
        <end position="162"/>
    </location>
</feature>
<dbReference type="GO" id="GO:0005524">
    <property type="term" value="F:ATP binding"/>
    <property type="evidence" value="ECO:0007669"/>
    <property type="project" value="UniProtKB-KW"/>
</dbReference>
<dbReference type="FunFam" id="1.10.287.130:FF:000001">
    <property type="entry name" value="Two-component sensor histidine kinase"/>
    <property type="match status" value="1"/>
</dbReference>
<dbReference type="CDD" id="cd00082">
    <property type="entry name" value="HisKA"/>
    <property type="match status" value="1"/>
</dbReference>
<evidence type="ECO:0000256" key="10">
    <source>
        <dbReference type="ARBA" id="ARBA00022989"/>
    </source>
</evidence>
<reference evidence="16 17" key="1">
    <citation type="submission" date="2018-03" db="EMBL/GenBank/DDBJ databases">
        <authorList>
            <person name="Keele B.F."/>
        </authorList>
    </citation>
    <scope>NUCLEOTIDE SEQUENCE [LARGE SCALE GENOMIC DNA]</scope>
    <source>
        <strain evidence="16 17">YL28-9</strain>
    </source>
</reference>
<evidence type="ECO:0000259" key="15">
    <source>
        <dbReference type="PROSITE" id="PS50113"/>
    </source>
</evidence>
<evidence type="ECO:0000259" key="14">
    <source>
        <dbReference type="PROSITE" id="PS50112"/>
    </source>
</evidence>
<evidence type="ECO:0000259" key="13">
    <source>
        <dbReference type="PROSITE" id="PS50109"/>
    </source>
</evidence>
<keyword evidence="12" id="KW-0472">Membrane</keyword>
<dbReference type="SUPFAM" id="SSF55785">
    <property type="entry name" value="PYP-like sensor domain (PAS domain)"/>
    <property type="match status" value="2"/>
</dbReference>
<dbReference type="OrthoDB" id="9813151at2"/>
<evidence type="ECO:0000256" key="7">
    <source>
        <dbReference type="ARBA" id="ARBA00022741"/>
    </source>
</evidence>
<dbReference type="GO" id="GO:0000155">
    <property type="term" value="F:phosphorelay sensor kinase activity"/>
    <property type="evidence" value="ECO:0007669"/>
    <property type="project" value="InterPro"/>
</dbReference>
<dbReference type="SMART" id="SM00086">
    <property type="entry name" value="PAC"/>
    <property type="match status" value="1"/>
</dbReference>
<dbReference type="GO" id="GO:0016020">
    <property type="term" value="C:membrane"/>
    <property type="evidence" value="ECO:0007669"/>
    <property type="project" value="UniProtKB-SubCell"/>
</dbReference>
<dbReference type="PANTHER" id="PTHR42878:SF7">
    <property type="entry name" value="SENSOR HISTIDINE KINASE GLRK"/>
    <property type="match status" value="1"/>
</dbReference>
<dbReference type="InterPro" id="IPR035965">
    <property type="entry name" value="PAS-like_dom_sf"/>
</dbReference>
<dbReference type="InterPro" id="IPR036890">
    <property type="entry name" value="HATPase_C_sf"/>
</dbReference>
<dbReference type="CDD" id="cd00130">
    <property type="entry name" value="PAS"/>
    <property type="match status" value="1"/>
</dbReference>
<dbReference type="EC" id="2.7.13.3" evidence="3"/>
<accession>A0A2T3HK77</accession>
<dbReference type="PROSITE" id="PS50109">
    <property type="entry name" value="HIS_KIN"/>
    <property type="match status" value="1"/>
</dbReference>
<keyword evidence="17" id="KW-1185">Reference proteome</keyword>
<dbReference type="PRINTS" id="PR00344">
    <property type="entry name" value="BCTRLSENSOR"/>
</dbReference>
<dbReference type="SUPFAM" id="SSF47384">
    <property type="entry name" value="Homodimeric domain of signal transducing histidine kinase"/>
    <property type="match status" value="1"/>
</dbReference>
<feature type="domain" description="Histidine kinase" evidence="13">
    <location>
        <begin position="312"/>
        <end position="527"/>
    </location>
</feature>
<comment type="subcellular location">
    <subcellularLocation>
        <location evidence="2">Membrane</location>
        <topology evidence="2">Multi-pass membrane protein</topology>
    </subcellularLocation>
</comment>
<dbReference type="GO" id="GO:0007234">
    <property type="term" value="P:osmosensory signaling via phosphorelay pathway"/>
    <property type="evidence" value="ECO:0007669"/>
    <property type="project" value="TreeGrafter"/>
</dbReference>
<dbReference type="Pfam" id="PF00512">
    <property type="entry name" value="HisKA"/>
    <property type="match status" value="1"/>
</dbReference>
<dbReference type="SUPFAM" id="SSF55874">
    <property type="entry name" value="ATPase domain of HSP90 chaperone/DNA topoisomerase II/histidine kinase"/>
    <property type="match status" value="1"/>
</dbReference>
<dbReference type="InterPro" id="IPR000700">
    <property type="entry name" value="PAS-assoc_C"/>
</dbReference>
<evidence type="ECO:0000256" key="4">
    <source>
        <dbReference type="ARBA" id="ARBA00022553"/>
    </source>
</evidence>
<comment type="caution">
    <text evidence="16">The sequence shown here is derived from an EMBL/GenBank/DDBJ whole genome shotgun (WGS) entry which is preliminary data.</text>
</comment>
<dbReference type="InterPro" id="IPR050351">
    <property type="entry name" value="BphY/WalK/GraS-like"/>
</dbReference>
<dbReference type="NCBIfam" id="TIGR00229">
    <property type="entry name" value="sensory_box"/>
    <property type="match status" value="1"/>
</dbReference>
<dbReference type="InterPro" id="IPR036097">
    <property type="entry name" value="HisK_dim/P_sf"/>
</dbReference>
<organism evidence="16 17">
    <name type="scientific">Pedobacter yulinensis</name>
    <dbReference type="NCBI Taxonomy" id="2126353"/>
    <lineage>
        <taxon>Bacteria</taxon>
        <taxon>Pseudomonadati</taxon>
        <taxon>Bacteroidota</taxon>
        <taxon>Sphingobacteriia</taxon>
        <taxon>Sphingobacteriales</taxon>
        <taxon>Sphingobacteriaceae</taxon>
        <taxon>Pedobacter</taxon>
    </lineage>
</organism>
<dbReference type="InterPro" id="IPR000014">
    <property type="entry name" value="PAS"/>
</dbReference>
<dbReference type="InterPro" id="IPR003594">
    <property type="entry name" value="HATPase_dom"/>
</dbReference>